<dbReference type="InterPro" id="IPR012675">
    <property type="entry name" value="Beta-grasp_dom_sf"/>
</dbReference>
<dbReference type="RefSeq" id="WP_116242265.1">
    <property type="nucleotide sequence ID" value="NZ_QUAB01000042.1"/>
</dbReference>
<protein>
    <submittedName>
        <fullName evidence="1">Sulfur carrier protein ThiS</fullName>
    </submittedName>
</protein>
<dbReference type="InterPro" id="IPR010035">
    <property type="entry name" value="Thi_S"/>
</dbReference>
<dbReference type="PANTHER" id="PTHR34472">
    <property type="entry name" value="SULFUR CARRIER PROTEIN THIS"/>
    <property type="match status" value="1"/>
</dbReference>
<dbReference type="NCBIfam" id="TIGR01683">
    <property type="entry name" value="thiS"/>
    <property type="match status" value="1"/>
</dbReference>
<proteinExistence type="predicted"/>
<evidence type="ECO:0000313" key="2">
    <source>
        <dbReference type="Proteomes" id="UP000262172"/>
    </source>
</evidence>
<dbReference type="SUPFAM" id="SSF54285">
    <property type="entry name" value="MoaD/ThiS"/>
    <property type="match status" value="1"/>
</dbReference>
<accession>A0A371NSU7</accession>
<dbReference type="EMBL" id="QUAB01000042">
    <property type="protein sequence ID" value="REJ05251.1"/>
    <property type="molecule type" value="Genomic_DNA"/>
</dbReference>
<comment type="caution">
    <text evidence="1">The sequence shown here is derived from an EMBL/GenBank/DDBJ whole genome shotgun (WGS) entry which is preliminary data.</text>
</comment>
<dbReference type="AlphaFoldDB" id="A0A371NSU7"/>
<dbReference type="InterPro" id="IPR003749">
    <property type="entry name" value="ThiS/MoaD-like"/>
</dbReference>
<reference evidence="1 2" key="1">
    <citation type="submission" date="2018-08" db="EMBL/GenBank/DDBJ databases">
        <title>Isolation, diversity and antifungal activity of Actinobacteria from cow dung.</title>
        <authorList>
            <person name="Ling L."/>
        </authorList>
    </citation>
    <scope>NUCLEOTIDE SEQUENCE [LARGE SCALE GENOMIC DNA]</scope>
    <source>
        <strain evidence="1 2">NEAU-LLE</strain>
    </source>
</reference>
<dbReference type="Pfam" id="PF02597">
    <property type="entry name" value="ThiS"/>
    <property type="match status" value="1"/>
</dbReference>
<organism evidence="1 2">
    <name type="scientific">Microbacterium bovistercoris</name>
    <dbReference type="NCBI Taxonomy" id="2293570"/>
    <lineage>
        <taxon>Bacteria</taxon>
        <taxon>Bacillati</taxon>
        <taxon>Actinomycetota</taxon>
        <taxon>Actinomycetes</taxon>
        <taxon>Micrococcales</taxon>
        <taxon>Microbacteriaceae</taxon>
        <taxon>Microbacterium</taxon>
    </lineage>
</organism>
<evidence type="ECO:0000313" key="1">
    <source>
        <dbReference type="EMBL" id="REJ05251.1"/>
    </source>
</evidence>
<dbReference type="OrthoDB" id="163636at2"/>
<dbReference type="Proteomes" id="UP000262172">
    <property type="component" value="Unassembled WGS sequence"/>
</dbReference>
<dbReference type="InterPro" id="IPR016155">
    <property type="entry name" value="Mopterin_synth/thiamin_S_b"/>
</dbReference>
<dbReference type="PANTHER" id="PTHR34472:SF1">
    <property type="entry name" value="SULFUR CARRIER PROTEIN THIS"/>
    <property type="match status" value="1"/>
</dbReference>
<gene>
    <name evidence="1" type="primary">thiS</name>
    <name evidence="1" type="ORF">DY023_10355</name>
</gene>
<dbReference type="Gene3D" id="3.10.20.30">
    <property type="match status" value="1"/>
</dbReference>
<name>A0A371NSU7_9MICO</name>
<sequence>MMTETIRVNGDAIDARPEDTLLDLVVRLTGHALHHDGSRVDGGRLGVAVAVGGAVVPRSRWSAHQVAAGDEIEIVTAVQGG</sequence>
<keyword evidence="2" id="KW-1185">Reference proteome</keyword>